<feature type="compositionally biased region" description="Basic residues" evidence="1">
    <location>
        <begin position="18"/>
        <end position="31"/>
    </location>
</feature>
<feature type="domain" description="BTB" evidence="2">
    <location>
        <begin position="40"/>
        <end position="95"/>
    </location>
</feature>
<evidence type="ECO:0000313" key="3">
    <source>
        <dbReference type="EMBL" id="CAG7818633.1"/>
    </source>
</evidence>
<dbReference type="PROSITE" id="PS50097">
    <property type="entry name" value="BTB"/>
    <property type="match status" value="1"/>
</dbReference>
<dbReference type="CDD" id="cd18186">
    <property type="entry name" value="BTB_POZ_ZBTB_KLHL-like"/>
    <property type="match status" value="1"/>
</dbReference>
<comment type="caution">
    <text evidence="3">The sequence shown here is derived from an EMBL/GenBank/DDBJ whole genome shotgun (WGS) entry which is preliminary data.</text>
</comment>
<feature type="region of interest" description="Disordered" evidence="1">
    <location>
        <begin position="1"/>
        <end position="35"/>
    </location>
</feature>
<name>A0A8J2KKA3_9HEXA</name>
<sequence length="100" mass="11496">MAPNRKAFLTTSVSPVMNKRRTNSRQNRRRSQSMPSLSCGDVLFLVGRQKQPFLVHSFLLTIVSDVFRVFFTPSWHSDVVEINDVEPSAFKILMQVKGRK</sequence>
<evidence type="ECO:0000256" key="1">
    <source>
        <dbReference type="SAM" id="MobiDB-lite"/>
    </source>
</evidence>
<dbReference type="InterPro" id="IPR000210">
    <property type="entry name" value="BTB/POZ_dom"/>
</dbReference>
<dbReference type="AlphaFoldDB" id="A0A8J2KKA3"/>
<dbReference type="Pfam" id="PF00651">
    <property type="entry name" value="BTB"/>
    <property type="match status" value="1"/>
</dbReference>
<protein>
    <recommendedName>
        <fullName evidence="2">BTB domain-containing protein</fullName>
    </recommendedName>
</protein>
<accession>A0A8J2KKA3</accession>
<proteinExistence type="predicted"/>
<gene>
    <name evidence="3" type="ORF">AFUS01_LOCUS29122</name>
</gene>
<dbReference type="EMBL" id="CAJVCH010425913">
    <property type="protein sequence ID" value="CAG7818633.1"/>
    <property type="molecule type" value="Genomic_DNA"/>
</dbReference>
<evidence type="ECO:0000259" key="2">
    <source>
        <dbReference type="PROSITE" id="PS50097"/>
    </source>
</evidence>
<dbReference type="Proteomes" id="UP000708208">
    <property type="component" value="Unassembled WGS sequence"/>
</dbReference>
<organism evidence="3 4">
    <name type="scientific">Allacma fusca</name>
    <dbReference type="NCBI Taxonomy" id="39272"/>
    <lineage>
        <taxon>Eukaryota</taxon>
        <taxon>Metazoa</taxon>
        <taxon>Ecdysozoa</taxon>
        <taxon>Arthropoda</taxon>
        <taxon>Hexapoda</taxon>
        <taxon>Collembola</taxon>
        <taxon>Symphypleona</taxon>
        <taxon>Sminthuridae</taxon>
        <taxon>Allacma</taxon>
    </lineage>
</organism>
<dbReference type="OrthoDB" id="6359816at2759"/>
<evidence type="ECO:0000313" key="4">
    <source>
        <dbReference type="Proteomes" id="UP000708208"/>
    </source>
</evidence>
<reference evidence="3" key="1">
    <citation type="submission" date="2021-06" db="EMBL/GenBank/DDBJ databases">
        <authorList>
            <person name="Hodson N. C."/>
            <person name="Mongue J. A."/>
            <person name="Jaron S. K."/>
        </authorList>
    </citation>
    <scope>NUCLEOTIDE SEQUENCE</scope>
</reference>
<keyword evidence="4" id="KW-1185">Reference proteome</keyword>